<comment type="caution">
    <text evidence="1">The sequence shown here is derived from an EMBL/GenBank/DDBJ whole genome shotgun (WGS) entry which is preliminary data.</text>
</comment>
<evidence type="ECO:0000313" key="1">
    <source>
        <dbReference type="EMBL" id="KAH3856647.1"/>
    </source>
</evidence>
<dbReference type="EMBL" id="JAIWYP010000003">
    <property type="protein sequence ID" value="KAH3856647.1"/>
    <property type="molecule type" value="Genomic_DNA"/>
</dbReference>
<gene>
    <name evidence="1" type="ORF">DPMN_099239</name>
</gene>
<sequence>MDALRLAPPSKMLSYISTRAIACVTDWQPSLIHLNLSSRLIDLYNWLSASMS</sequence>
<name>A0A9D4LG40_DREPO</name>
<reference evidence="1" key="1">
    <citation type="journal article" date="2019" name="bioRxiv">
        <title>The Genome of the Zebra Mussel, Dreissena polymorpha: A Resource for Invasive Species Research.</title>
        <authorList>
            <person name="McCartney M.A."/>
            <person name="Auch B."/>
            <person name="Kono T."/>
            <person name="Mallez S."/>
            <person name="Zhang Y."/>
            <person name="Obille A."/>
            <person name="Becker A."/>
            <person name="Abrahante J.E."/>
            <person name="Garbe J."/>
            <person name="Badalamenti J.P."/>
            <person name="Herman A."/>
            <person name="Mangelson H."/>
            <person name="Liachko I."/>
            <person name="Sullivan S."/>
            <person name="Sone E.D."/>
            <person name="Koren S."/>
            <person name="Silverstein K.A.T."/>
            <person name="Beckman K.B."/>
            <person name="Gohl D.M."/>
        </authorList>
    </citation>
    <scope>NUCLEOTIDE SEQUENCE</scope>
    <source>
        <strain evidence="1">Duluth1</strain>
        <tissue evidence="1">Whole animal</tissue>
    </source>
</reference>
<protein>
    <submittedName>
        <fullName evidence="1">Uncharacterized protein</fullName>
    </submittedName>
</protein>
<proteinExistence type="predicted"/>
<dbReference type="AlphaFoldDB" id="A0A9D4LG40"/>
<dbReference type="Proteomes" id="UP000828390">
    <property type="component" value="Unassembled WGS sequence"/>
</dbReference>
<accession>A0A9D4LG40</accession>
<evidence type="ECO:0000313" key="2">
    <source>
        <dbReference type="Proteomes" id="UP000828390"/>
    </source>
</evidence>
<keyword evidence="2" id="KW-1185">Reference proteome</keyword>
<reference evidence="1" key="2">
    <citation type="submission" date="2020-11" db="EMBL/GenBank/DDBJ databases">
        <authorList>
            <person name="McCartney M.A."/>
            <person name="Auch B."/>
            <person name="Kono T."/>
            <person name="Mallez S."/>
            <person name="Becker A."/>
            <person name="Gohl D.M."/>
            <person name="Silverstein K.A.T."/>
            <person name="Koren S."/>
            <person name="Bechman K.B."/>
            <person name="Herman A."/>
            <person name="Abrahante J.E."/>
            <person name="Garbe J."/>
        </authorList>
    </citation>
    <scope>NUCLEOTIDE SEQUENCE</scope>
    <source>
        <strain evidence="1">Duluth1</strain>
        <tissue evidence="1">Whole animal</tissue>
    </source>
</reference>
<organism evidence="1 2">
    <name type="scientific">Dreissena polymorpha</name>
    <name type="common">Zebra mussel</name>
    <name type="synonym">Mytilus polymorpha</name>
    <dbReference type="NCBI Taxonomy" id="45954"/>
    <lineage>
        <taxon>Eukaryota</taxon>
        <taxon>Metazoa</taxon>
        <taxon>Spiralia</taxon>
        <taxon>Lophotrochozoa</taxon>
        <taxon>Mollusca</taxon>
        <taxon>Bivalvia</taxon>
        <taxon>Autobranchia</taxon>
        <taxon>Heteroconchia</taxon>
        <taxon>Euheterodonta</taxon>
        <taxon>Imparidentia</taxon>
        <taxon>Neoheterodontei</taxon>
        <taxon>Myida</taxon>
        <taxon>Dreissenoidea</taxon>
        <taxon>Dreissenidae</taxon>
        <taxon>Dreissena</taxon>
    </lineage>
</organism>